<evidence type="ECO:0000256" key="1">
    <source>
        <dbReference type="SAM" id="Coils"/>
    </source>
</evidence>
<evidence type="ECO:0000313" key="3">
    <source>
        <dbReference type="Proteomes" id="UP000003477"/>
    </source>
</evidence>
<dbReference type="Proteomes" id="UP000003477">
    <property type="component" value="Unassembled WGS sequence"/>
</dbReference>
<evidence type="ECO:0000313" key="2">
    <source>
        <dbReference type="EMBL" id="EHJ13351.1"/>
    </source>
</evidence>
<dbReference type="EMBL" id="AESD01000304">
    <property type="protein sequence ID" value="EHJ13351.1"/>
    <property type="molecule type" value="Genomic_DNA"/>
</dbReference>
<reference evidence="2 3" key="1">
    <citation type="journal article" date="2011" name="Front. Microbiol.">
        <title>Two Strains of Crocosphaera watsonii with Highly Conserved Genomes are Distinguished by Strain-Specific Features.</title>
        <authorList>
            <person name="Bench S.R."/>
            <person name="Ilikchyan I.N."/>
            <person name="Tripp H.J."/>
            <person name="Zehr J.P."/>
        </authorList>
    </citation>
    <scope>NUCLEOTIDE SEQUENCE [LARGE SCALE GENOMIC DNA]</scope>
    <source>
        <strain evidence="2 3">WH 0003</strain>
    </source>
</reference>
<dbReference type="PATRIC" id="fig|423471.3.peg.1837"/>
<name>G5J386_CROWT</name>
<proteinExistence type="predicted"/>
<dbReference type="AlphaFoldDB" id="G5J386"/>
<protein>
    <submittedName>
        <fullName evidence="2">Uncharacterized protein</fullName>
    </submittedName>
</protein>
<accession>G5J386</accession>
<comment type="caution">
    <text evidence="2">The sequence shown here is derived from an EMBL/GenBank/DDBJ whole genome shotgun (WGS) entry which is preliminary data.</text>
</comment>
<sequence length="75" mass="8846">MVISGDEQQLSEKLTLANQIIAQTTQRLEKLEQQGQLLRGQPHLTELESYRETRELLAYQLEKVREKTQEWQYSA</sequence>
<organism evidence="2 3">
    <name type="scientific">Crocosphaera watsonii WH 0003</name>
    <dbReference type="NCBI Taxonomy" id="423471"/>
    <lineage>
        <taxon>Bacteria</taxon>
        <taxon>Bacillati</taxon>
        <taxon>Cyanobacteriota</taxon>
        <taxon>Cyanophyceae</taxon>
        <taxon>Oscillatoriophycideae</taxon>
        <taxon>Chroococcales</taxon>
        <taxon>Aphanothecaceae</taxon>
        <taxon>Crocosphaera</taxon>
    </lineage>
</organism>
<gene>
    <name evidence="2" type="ORF">CWATWH0003_1964</name>
</gene>
<feature type="coiled-coil region" evidence="1">
    <location>
        <begin position="14"/>
        <end position="67"/>
    </location>
</feature>
<keyword evidence="1" id="KW-0175">Coiled coil</keyword>